<dbReference type="EC" id="4.6.1.13" evidence="2"/>
<dbReference type="EMBL" id="CPXJ01000016">
    <property type="protein sequence ID" value="CND59683.1"/>
    <property type="molecule type" value="Genomic_DNA"/>
</dbReference>
<evidence type="ECO:0000313" key="11">
    <source>
        <dbReference type="Proteomes" id="UP000595309"/>
    </source>
</evidence>
<dbReference type="Pfam" id="PF00388">
    <property type="entry name" value="PI-PLC-X"/>
    <property type="match status" value="1"/>
</dbReference>
<keyword evidence="10" id="KW-1185">Reference proteome</keyword>
<evidence type="ECO:0000256" key="1">
    <source>
        <dbReference type="ARBA" id="ARBA00001316"/>
    </source>
</evidence>
<dbReference type="InterPro" id="IPR017946">
    <property type="entry name" value="PLC-like_Pdiesterase_TIM-brl"/>
</dbReference>
<keyword evidence="6" id="KW-0472">Membrane</keyword>
<dbReference type="PANTHER" id="PTHR13593">
    <property type="match status" value="1"/>
</dbReference>
<evidence type="ECO:0000259" key="7">
    <source>
        <dbReference type="SMART" id="SM00148"/>
    </source>
</evidence>
<evidence type="ECO:0000256" key="5">
    <source>
        <dbReference type="ARBA" id="ARBA00030782"/>
    </source>
</evidence>
<evidence type="ECO:0000313" key="8">
    <source>
        <dbReference type="EMBL" id="CND59683.1"/>
    </source>
</evidence>
<dbReference type="CDD" id="cd08586">
    <property type="entry name" value="PI-PLCc_BcPLC_like"/>
    <property type="match status" value="1"/>
</dbReference>
<name>A0A7U0AUE1_YEREN</name>
<dbReference type="PANTHER" id="PTHR13593:SF113">
    <property type="entry name" value="SI:DKEY-266F7.9"/>
    <property type="match status" value="1"/>
</dbReference>
<dbReference type="EMBL" id="CP068146">
    <property type="protein sequence ID" value="QQU46893.1"/>
    <property type="molecule type" value="Genomic_DNA"/>
</dbReference>
<feature type="domain" description="Phosphatidylinositol-specific phospholipase C X" evidence="7">
    <location>
        <begin position="11"/>
        <end position="155"/>
    </location>
</feature>
<gene>
    <name evidence="8" type="ORF">ERS137959_01624</name>
    <name evidence="9" type="ORF">I6I39_18630</name>
</gene>
<evidence type="ECO:0000313" key="9">
    <source>
        <dbReference type="EMBL" id="QQU46893.1"/>
    </source>
</evidence>
<dbReference type="InterPro" id="IPR051057">
    <property type="entry name" value="PI-PLC_domain"/>
</dbReference>
<dbReference type="InterPro" id="IPR000909">
    <property type="entry name" value="PLipase_C_PInositol-sp_X_dom"/>
</dbReference>
<dbReference type="Gene3D" id="3.20.20.190">
    <property type="entry name" value="Phosphatidylinositol (PI) phosphodiesterase"/>
    <property type="match status" value="1"/>
</dbReference>
<comment type="catalytic activity">
    <reaction evidence="1">
        <text>a 1,2-diacyl-sn-glycero-3-phospho-(1D-myo-inositol) = 1D-myo-inositol 1,2-cyclic phosphate + a 1,2-diacyl-sn-glycerol</text>
        <dbReference type="Rhea" id="RHEA:17093"/>
        <dbReference type="ChEBI" id="CHEBI:17815"/>
        <dbReference type="ChEBI" id="CHEBI:57880"/>
        <dbReference type="ChEBI" id="CHEBI:58484"/>
        <dbReference type="EC" id="4.6.1.13"/>
    </reaction>
</comment>
<reference evidence="8 10" key="1">
    <citation type="submission" date="2015-03" db="EMBL/GenBank/DDBJ databases">
        <authorList>
            <consortium name="Pathogen Informatics"/>
            <person name="Murphy D."/>
        </authorList>
    </citation>
    <scope>NUCLEOTIDE SEQUENCE [LARGE SCALE GENOMIC DNA]</scope>
    <source>
        <strain evidence="8 10">IP05342</strain>
    </source>
</reference>
<dbReference type="PROSITE" id="PS50007">
    <property type="entry name" value="PIPLC_X_DOMAIN"/>
    <property type="match status" value="1"/>
</dbReference>
<reference evidence="9 11" key="2">
    <citation type="submission" date="2021-01" db="EMBL/GenBank/DDBJ databases">
        <title>FDA dAtabase for Regulatory Grade micrObial Sequences (FDA-ARGOS): Supporting development and validation of Infectious Disease Dx tests.</title>
        <authorList>
            <person name="Blissenbach B."/>
            <person name="Krut O."/>
            <person name="Tallon L."/>
            <person name="Sadzewicz L."/>
            <person name="Zhao X."/>
            <person name="Boylan J."/>
            <person name="Ott S."/>
            <person name="Bowen H."/>
            <person name="Vavikolanu K."/>
            <person name="Mehta A."/>
            <person name="Aluvathingal J."/>
            <person name="Nadendla S."/>
            <person name="Yan Y."/>
            <person name="Sichtig H."/>
        </authorList>
    </citation>
    <scope>NUCLEOTIDE SEQUENCE [LARGE SCALE GENOMIC DNA]</scope>
    <source>
        <strain evidence="9 11">FDAARGOS_1082</strain>
    </source>
</reference>
<evidence type="ECO:0000313" key="10">
    <source>
        <dbReference type="Proteomes" id="UP000041601"/>
    </source>
</evidence>
<organism evidence="9 11">
    <name type="scientific">Yersinia enterocolitica</name>
    <dbReference type="NCBI Taxonomy" id="630"/>
    <lineage>
        <taxon>Bacteria</taxon>
        <taxon>Pseudomonadati</taxon>
        <taxon>Pseudomonadota</taxon>
        <taxon>Gammaproteobacteria</taxon>
        <taxon>Enterobacterales</taxon>
        <taxon>Yersiniaceae</taxon>
        <taxon>Yersinia</taxon>
    </lineage>
</organism>
<protein>
    <recommendedName>
        <fullName evidence="3">1-phosphatidylinositol phosphodiesterase</fullName>
        <ecNumber evidence="2">4.6.1.13</ecNumber>
    </recommendedName>
    <alternativeName>
        <fullName evidence="4">Phosphatidylinositol diacylglycerol-lyase</fullName>
    </alternativeName>
    <alternativeName>
        <fullName evidence="5">Phosphatidylinositol-specific phospholipase C</fullName>
    </alternativeName>
</protein>
<sequence>MNMRNWMSHLSDTQLLSQISIPGTHDSASFRSNVFGAGFTQTQSWNIRKQLDQGVRFLDARCRLINNVFTMHHGAVFLKQQFGDFITTCIDFVKRNPSEFIILSVKQEHTVENSTKSFHKVMRARYIEPHNEIFYLDNKIPNIGEIRGKIVLLRRYSGDKAGIDASHWKNDTSFEIKNKDFNIYVQDHYDGYTALSLHFKRKFIECSLKDAQKKRTQDMYINFISISGLLTPFSGALGHHLIDGMNIWFCKQYREKQIMGIIVADFVDAQDGEIIKTVVNSNIF</sequence>
<dbReference type="RefSeq" id="WP_005160983.1">
    <property type="nucleotide sequence ID" value="NZ_CGBC01000020.1"/>
</dbReference>
<dbReference type="SUPFAM" id="SSF51695">
    <property type="entry name" value="PLC-like phosphodiesterases"/>
    <property type="match status" value="1"/>
</dbReference>
<evidence type="ECO:0000256" key="6">
    <source>
        <dbReference type="SAM" id="Phobius"/>
    </source>
</evidence>
<dbReference type="SMART" id="SM00148">
    <property type="entry name" value="PLCXc"/>
    <property type="match status" value="1"/>
</dbReference>
<dbReference type="GO" id="GO:0006629">
    <property type="term" value="P:lipid metabolic process"/>
    <property type="evidence" value="ECO:0007669"/>
    <property type="project" value="InterPro"/>
</dbReference>
<evidence type="ECO:0000256" key="2">
    <source>
        <dbReference type="ARBA" id="ARBA00012581"/>
    </source>
</evidence>
<dbReference type="GO" id="GO:0008081">
    <property type="term" value="F:phosphoric diester hydrolase activity"/>
    <property type="evidence" value="ECO:0007669"/>
    <property type="project" value="InterPro"/>
</dbReference>
<proteinExistence type="predicted"/>
<evidence type="ECO:0000256" key="4">
    <source>
        <dbReference type="ARBA" id="ARBA00030474"/>
    </source>
</evidence>
<feature type="transmembrane region" description="Helical" evidence="6">
    <location>
        <begin position="219"/>
        <end position="242"/>
    </location>
</feature>
<dbReference type="GO" id="GO:0004436">
    <property type="term" value="F:phosphatidylinositol diacylglycerol-lyase activity"/>
    <property type="evidence" value="ECO:0007669"/>
    <property type="project" value="UniProtKB-EC"/>
</dbReference>
<keyword evidence="6" id="KW-1133">Transmembrane helix</keyword>
<accession>A0A7U0AUE1</accession>
<keyword evidence="6" id="KW-0812">Transmembrane</keyword>
<evidence type="ECO:0000256" key="3">
    <source>
        <dbReference type="ARBA" id="ARBA00019758"/>
    </source>
</evidence>
<keyword evidence="8" id="KW-0456">Lyase</keyword>
<dbReference type="Proteomes" id="UP000595309">
    <property type="component" value="Chromosome"/>
</dbReference>
<dbReference type="Proteomes" id="UP000041601">
    <property type="component" value="Unassembled WGS sequence"/>
</dbReference>
<dbReference type="AlphaFoldDB" id="A0A7U0AUE1"/>